<dbReference type="VEuPathDB" id="FungiDB:PSHT_03962"/>
<protein>
    <submittedName>
        <fullName evidence="1">Uncharacterized protein</fullName>
    </submittedName>
</protein>
<name>A0A2S4USM6_9BASI</name>
<evidence type="ECO:0000313" key="2">
    <source>
        <dbReference type="Proteomes" id="UP000239156"/>
    </source>
</evidence>
<comment type="caution">
    <text evidence="1">The sequence shown here is derived from an EMBL/GenBank/DDBJ whole genome shotgun (WGS) entry which is preliminary data.</text>
</comment>
<organism evidence="1 2">
    <name type="scientific">Puccinia striiformis</name>
    <dbReference type="NCBI Taxonomy" id="27350"/>
    <lineage>
        <taxon>Eukaryota</taxon>
        <taxon>Fungi</taxon>
        <taxon>Dikarya</taxon>
        <taxon>Basidiomycota</taxon>
        <taxon>Pucciniomycotina</taxon>
        <taxon>Pucciniomycetes</taxon>
        <taxon>Pucciniales</taxon>
        <taxon>Pucciniaceae</taxon>
        <taxon>Puccinia</taxon>
    </lineage>
</organism>
<dbReference type="VEuPathDB" id="FungiDB:PSTT_13248"/>
<keyword evidence="2" id="KW-1185">Reference proteome</keyword>
<dbReference type="Proteomes" id="UP000239156">
    <property type="component" value="Unassembled WGS sequence"/>
</dbReference>
<reference evidence="1" key="1">
    <citation type="submission" date="2017-12" db="EMBL/GenBank/DDBJ databases">
        <title>Gene loss provides genomic basis for host adaptation in cereal stripe rust fungi.</title>
        <authorList>
            <person name="Xia C."/>
        </authorList>
    </citation>
    <scope>NUCLEOTIDE SEQUENCE [LARGE SCALE GENOMIC DNA]</scope>
    <source>
        <strain evidence="1">93-210</strain>
    </source>
</reference>
<dbReference type="EMBL" id="PKSL01000182">
    <property type="protein sequence ID" value="POW00277.1"/>
    <property type="molecule type" value="Genomic_DNA"/>
</dbReference>
<evidence type="ECO:0000313" key="1">
    <source>
        <dbReference type="EMBL" id="POW00277.1"/>
    </source>
</evidence>
<proteinExistence type="predicted"/>
<accession>A0A2S4USM6</accession>
<gene>
    <name evidence="1" type="ORF">PSTT_13248</name>
</gene>
<dbReference type="AlphaFoldDB" id="A0A2S4USM6"/>
<sequence length="162" mass="17941">MSWLHLLNPKMIATQVLLLCLIGLIALDFGMARTTNVKRSGSFPGSMCTATLKNSNHQNAKKIHWQFWKPQSNTWQVEFKQGATELVQVTLLDDSNKQCSATFMVDQKPCTIYHDPKSPITPTSETEKHISQPSPIVAPGETTTGLIAWSNCPAGMSVHVDF</sequence>